<reference evidence="4" key="1">
    <citation type="submission" date="2023-08" db="EMBL/GenBank/DDBJ databases">
        <title>Rhodospirillaceae gen. nov., a novel taxon isolated from the Yangtze River Yuezi River estuary sludge.</title>
        <authorList>
            <person name="Ruan L."/>
        </authorList>
    </citation>
    <scope>NUCLEOTIDE SEQUENCE [LARGE SCALE GENOMIC DNA]</scope>
    <source>
        <strain evidence="4">R-7</strain>
    </source>
</reference>
<sequence>MQKILSLSAAAFAAVMLTTAAEAASPRAAAPIDSAPTSIRTADVTMVVSHGYAHVRKDPNTKSQILATLKKGAKVDVIEKVPGGKWAHVKTGKFDGYIALSLLKAA</sequence>
<feature type="domain" description="SH3b" evidence="2">
    <location>
        <begin position="42"/>
        <end position="106"/>
    </location>
</feature>
<dbReference type="EMBL" id="JAUYVI010000002">
    <property type="protein sequence ID" value="MDQ7247046.1"/>
    <property type="molecule type" value="Genomic_DNA"/>
</dbReference>
<dbReference type="PROSITE" id="PS51781">
    <property type="entry name" value="SH3B"/>
    <property type="match status" value="1"/>
</dbReference>
<comment type="caution">
    <text evidence="3">The sequence shown here is derived from an EMBL/GenBank/DDBJ whole genome shotgun (WGS) entry which is preliminary data.</text>
</comment>
<evidence type="ECO:0000256" key="1">
    <source>
        <dbReference type="SAM" id="SignalP"/>
    </source>
</evidence>
<dbReference type="RefSeq" id="WP_379954456.1">
    <property type="nucleotide sequence ID" value="NZ_JAUYVI010000002.1"/>
</dbReference>
<dbReference type="InterPro" id="IPR003646">
    <property type="entry name" value="SH3-like_bac-type"/>
</dbReference>
<accession>A0ABU0YJ19</accession>
<protein>
    <submittedName>
        <fullName evidence="3">SH3 domain-containing protein</fullName>
    </submittedName>
</protein>
<gene>
    <name evidence="3" type="ORF">Q8A70_05190</name>
</gene>
<dbReference type="SMART" id="SM00287">
    <property type="entry name" value="SH3b"/>
    <property type="match status" value="1"/>
</dbReference>
<evidence type="ECO:0000259" key="2">
    <source>
        <dbReference type="PROSITE" id="PS51781"/>
    </source>
</evidence>
<dbReference type="Pfam" id="PF08239">
    <property type="entry name" value="SH3_3"/>
    <property type="match status" value="1"/>
</dbReference>
<keyword evidence="4" id="KW-1185">Reference proteome</keyword>
<proteinExistence type="predicted"/>
<feature type="chain" id="PRO_5046666932" evidence="1">
    <location>
        <begin position="24"/>
        <end position="106"/>
    </location>
</feature>
<dbReference type="Gene3D" id="2.30.30.40">
    <property type="entry name" value="SH3 Domains"/>
    <property type="match status" value="1"/>
</dbReference>
<feature type="signal peptide" evidence="1">
    <location>
        <begin position="1"/>
        <end position="23"/>
    </location>
</feature>
<name>A0ABU0YJ19_9PROT</name>
<dbReference type="Proteomes" id="UP001230156">
    <property type="component" value="Unassembled WGS sequence"/>
</dbReference>
<organism evidence="3 4">
    <name type="scientific">Dongia sedimenti</name>
    <dbReference type="NCBI Taxonomy" id="3064282"/>
    <lineage>
        <taxon>Bacteria</taxon>
        <taxon>Pseudomonadati</taxon>
        <taxon>Pseudomonadota</taxon>
        <taxon>Alphaproteobacteria</taxon>
        <taxon>Rhodospirillales</taxon>
        <taxon>Dongiaceae</taxon>
        <taxon>Dongia</taxon>
    </lineage>
</organism>
<evidence type="ECO:0000313" key="3">
    <source>
        <dbReference type="EMBL" id="MDQ7247046.1"/>
    </source>
</evidence>
<keyword evidence="1" id="KW-0732">Signal</keyword>
<evidence type="ECO:0000313" key="4">
    <source>
        <dbReference type="Proteomes" id="UP001230156"/>
    </source>
</evidence>